<organism evidence="3 4">
    <name type="scientific">Drosophila kikkawai</name>
    <name type="common">Fruit fly</name>
    <dbReference type="NCBI Taxonomy" id="30033"/>
    <lineage>
        <taxon>Eukaryota</taxon>
        <taxon>Metazoa</taxon>
        <taxon>Ecdysozoa</taxon>
        <taxon>Arthropoda</taxon>
        <taxon>Hexapoda</taxon>
        <taxon>Insecta</taxon>
        <taxon>Pterygota</taxon>
        <taxon>Neoptera</taxon>
        <taxon>Endopterygota</taxon>
        <taxon>Diptera</taxon>
        <taxon>Brachycera</taxon>
        <taxon>Muscomorpha</taxon>
        <taxon>Ephydroidea</taxon>
        <taxon>Drosophilidae</taxon>
        <taxon>Drosophila</taxon>
        <taxon>Sophophora</taxon>
    </lineage>
</organism>
<dbReference type="Proteomes" id="UP001652661">
    <property type="component" value="Chromosome 2L"/>
</dbReference>
<name>A0A6P4J7D9_DROKI</name>
<keyword evidence="1" id="KW-0472">Membrane</keyword>
<evidence type="ECO:0000313" key="3">
    <source>
        <dbReference type="Proteomes" id="UP001652661"/>
    </source>
</evidence>
<feature type="signal peptide" evidence="2">
    <location>
        <begin position="1"/>
        <end position="32"/>
    </location>
</feature>
<protein>
    <submittedName>
        <fullName evidence="4">Uncharacterized protein</fullName>
    </submittedName>
</protein>
<dbReference type="RefSeq" id="XP_017031024.1">
    <property type="nucleotide sequence ID" value="XM_017175535.2"/>
</dbReference>
<feature type="transmembrane region" description="Helical" evidence="1">
    <location>
        <begin position="73"/>
        <end position="94"/>
    </location>
</feature>
<sequence length="151" mass="17407">MMSSFFNWLGLFFSMLFTWLLFLEYLPCVAHCIEFASWEQCAKTSVDDILMMTALCGLSGFLWVSGNYREYHILYNWLIVTAQLIMPTCTYLIYAKIITGVCISKLHIICCGILVTSFSLVILYLLESKKVIRNPWINKFFKALTVPDGKV</sequence>
<evidence type="ECO:0000256" key="1">
    <source>
        <dbReference type="SAM" id="Phobius"/>
    </source>
</evidence>
<keyword evidence="1" id="KW-1133">Transmembrane helix</keyword>
<accession>A0A6P4J7D9</accession>
<proteinExistence type="predicted"/>
<dbReference type="OrthoDB" id="7866915at2759"/>
<gene>
    <name evidence="4" type="primary">LOC108080697</name>
</gene>
<evidence type="ECO:0000256" key="2">
    <source>
        <dbReference type="SAM" id="SignalP"/>
    </source>
</evidence>
<dbReference type="GeneID" id="108080697"/>
<reference evidence="4" key="2">
    <citation type="submission" date="2025-08" db="UniProtKB">
        <authorList>
            <consortium name="RefSeq"/>
        </authorList>
    </citation>
    <scope>IDENTIFICATION</scope>
    <source>
        <strain evidence="4">14028-0561.14</strain>
        <tissue evidence="4">Whole fly</tissue>
    </source>
</reference>
<reference evidence="3" key="1">
    <citation type="submission" date="2025-05" db="UniProtKB">
        <authorList>
            <consortium name="RefSeq"/>
        </authorList>
    </citation>
    <scope>NUCLEOTIDE SEQUENCE [LARGE SCALE GENOMIC DNA]</scope>
    <source>
        <strain evidence="3">14028-0561.14</strain>
    </source>
</reference>
<keyword evidence="3" id="KW-1185">Reference proteome</keyword>
<keyword evidence="2" id="KW-0732">Signal</keyword>
<feature type="chain" id="PRO_5027672967" evidence="2">
    <location>
        <begin position="33"/>
        <end position="151"/>
    </location>
</feature>
<feature type="transmembrane region" description="Helical" evidence="1">
    <location>
        <begin position="48"/>
        <end position="66"/>
    </location>
</feature>
<feature type="transmembrane region" description="Helical" evidence="1">
    <location>
        <begin position="106"/>
        <end position="126"/>
    </location>
</feature>
<dbReference type="AlphaFoldDB" id="A0A6P4J7D9"/>
<evidence type="ECO:0000313" key="4">
    <source>
        <dbReference type="RefSeq" id="XP_017031024.1"/>
    </source>
</evidence>
<keyword evidence="1" id="KW-0812">Transmembrane</keyword>